<organism evidence="3">
    <name type="scientific">Desulfobacca acetoxidans</name>
    <dbReference type="NCBI Taxonomy" id="60893"/>
    <lineage>
        <taxon>Bacteria</taxon>
        <taxon>Pseudomonadati</taxon>
        <taxon>Thermodesulfobacteriota</taxon>
        <taxon>Desulfobaccia</taxon>
        <taxon>Desulfobaccales</taxon>
        <taxon>Desulfobaccaceae</taxon>
        <taxon>Desulfobacca</taxon>
    </lineage>
</organism>
<dbReference type="Gene3D" id="3.60.15.10">
    <property type="entry name" value="Ribonuclease Z/Hydroxyacylglutathione hydrolase-like"/>
    <property type="match status" value="1"/>
</dbReference>
<proteinExistence type="inferred from homology"/>
<dbReference type="InterPro" id="IPR045761">
    <property type="entry name" value="ODP_dom"/>
</dbReference>
<dbReference type="GO" id="GO:0016491">
    <property type="term" value="F:oxidoreductase activity"/>
    <property type="evidence" value="ECO:0007669"/>
    <property type="project" value="InterPro"/>
</dbReference>
<dbReference type="Pfam" id="PF19583">
    <property type="entry name" value="ODP"/>
    <property type="match status" value="1"/>
</dbReference>
<dbReference type="SMART" id="SM00849">
    <property type="entry name" value="Lactamase_B"/>
    <property type="match status" value="1"/>
</dbReference>
<accession>A0A7C3YZI7</accession>
<protein>
    <submittedName>
        <fullName evidence="3">FprA family A-type flavoprotein</fullName>
    </submittedName>
</protein>
<dbReference type="PANTHER" id="PTHR43717">
    <property type="entry name" value="ANAEROBIC NITRIC OXIDE REDUCTASE FLAVORUBREDOXIN"/>
    <property type="match status" value="1"/>
</dbReference>
<dbReference type="InterPro" id="IPR016440">
    <property type="entry name" value="Rubredoxin-O_OxRdtase"/>
</dbReference>
<dbReference type="SUPFAM" id="SSF56281">
    <property type="entry name" value="Metallo-hydrolase/oxidoreductase"/>
    <property type="match status" value="1"/>
</dbReference>
<dbReference type="InterPro" id="IPR001279">
    <property type="entry name" value="Metallo-B-lactamas"/>
</dbReference>
<comment type="caution">
    <text evidence="3">The sequence shown here is derived from an EMBL/GenBank/DDBJ whole genome shotgun (WGS) entry which is preliminary data.</text>
</comment>
<sequence length="397" mass="44500">MPVELVPGAYWVGAIDWTIRDFHGYRTEDGSTYNAYLIVDDKITLVDTVKHEFVPEMMNRISEIVAPEKISYLISNHVEMDHSGGLVEVADRIKPDKIFCSPQGKAGLTRHFKVDLPLVEVKTGRELSLGRYNLTFLETPMLHWPDSMMTYLREEQLLFSSDGFGAHYASSARFDDDLPGHPEEYYYQLKKYYANILMPFGPLVTKLLKQVADLGLTFKIIAPDHGLIYRKDPGAVLEAYRKWGAGEATAKALVIYDTMWHSTEMLAEALVQGLMDAGVEAQLHRLRRTHYSDIVAELLDAGLFFLGSPTLNNGLYPSVGEFITYIKGLKPRNKTAAAFGSYGWSGQAVGIIADELKAMGLNVPHDGLRIKYIPDPEELNEARSLAAQLAREHLMGK</sequence>
<name>A0A7C3YZI7_9BACT</name>
<dbReference type="EMBL" id="DTMF01000032">
    <property type="protein sequence ID" value="HGF32987.1"/>
    <property type="molecule type" value="Genomic_DNA"/>
</dbReference>
<comment type="similarity">
    <text evidence="1">In the N-terminal section; belongs to the zinc metallo-hydrolase group 3 family.</text>
</comment>
<dbReference type="InterPro" id="IPR008254">
    <property type="entry name" value="Flavodoxin/NO_synth"/>
</dbReference>
<dbReference type="Pfam" id="PF00258">
    <property type="entry name" value="Flavodoxin_1"/>
    <property type="match status" value="1"/>
</dbReference>
<dbReference type="PROSITE" id="PS50902">
    <property type="entry name" value="FLAVODOXIN_LIKE"/>
    <property type="match status" value="1"/>
</dbReference>
<dbReference type="Gene3D" id="3.40.50.360">
    <property type="match status" value="1"/>
</dbReference>
<dbReference type="PANTHER" id="PTHR43717:SF1">
    <property type="entry name" value="ANAEROBIC NITRIC OXIDE REDUCTASE FLAVORUBREDOXIN"/>
    <property type="match status" value="1"/>
</dbReference>
<dbReference type="GO" id="GO:0046872">
    <property type="term" value="F:metal ion binding"/>
    <property type="evidence" value="ECO:0007669"/>
    <property type="project" value="InterPro"/>
</dbReference>
<dbReference type="CDD" id="cd07709">
    <property type="entry name" value="flavodiiron_proteins_MBL-fold"/>
    <property type="match status" value="1"/>
</dbReference>
<dbReference type="GO" id="GO:0009055">
    <property type="term" value="F:electron transfer activity"/>
    <property type="evidence" value="ECO:0007669"/>
    <property type="project" value="InterPro"/>
</dbReference>
<dbReference type="AlphaFoldDB" id="A0A7C3YZI7"/>
<evidence type="ECO:0000313" key="3">
    <source>
        <dbReference type="EMBL" id="HGF32987.1"/>
    </source>
</evidence>
<evidence type="ECO:0000259" key="2">
    <source>
        <dbReference type="PROSITE" id="PS50902"/>
    </source>
</evidence>
<gene>
    <name evidence="3" type="ORF">ENW96_01175</name>
</gene>
<feature type="domain" description="Flavodoxin-like" evidence="2">
    <location>
        <begin position="252"/>
        <end position="390"/>
    </location>
</feature>
<dbReference type="SUPFAM" id="SSF52218">
    <property type="entry name" value="Flavoproteins"/>
    <property type="match status" value="1"/>
</dbReference>
<evidence type="ECO:0000256" key="1">
    <source>
        <dbReference type="ARBA" id="ARBA00007121"/>
    </source>
</evidence>
<dbReference type="PIRSF" id="PIRSF005243">
    <property type="entry name" value="ROO"/>
    <property type="match status" value="1"/>
</dbReference>
<reference evidence="3" key="1">
    <citation type="journal article" date="2020" name="mSystems">
        <title>Genome- and Community-Level Interaction Insights into Carbon Utilization and Element Cycling Functions of Hydrothermarchaeota in Hydrothermal Sediment.</title>
        <authorList>
            <person name="Zhou Z."/>
            <person name="Liu Y."/>
            <person name="Xu W."/>
            <person name="Pan J."/>
            <person name="Luo Z.H."/>
            <person name="Li M."/>
        </authorList>
    </citation>
    <scope>NUCLEOTIDE SEQUENCE [LARGE SCALE GENOMIC DNA]</scope>
    <source>
        <strain evidence="3">SpSt-897</strain>
    </source>
</reference>
<dbReference type="InterPro" id="IPR029039">
    <property type="entry name" value="Flavoprotein-like_sf"/>
</dbReference>
<dbReference type="InterPro" id="IPR036866">
    <property type="entry name" value="RibonucZ/Hydroxyglut_hydro"/>
</dbReference>
<dbReference type="GO" id="GO:0010181">
    <property type="term" value="F:FMN binding"/>
    <property type="evidence" value="ECO:0007669"/>
    <property type="project" value="InterPro"/>
</dbReference>